<dbReference type="AlphaFoldDB" id="A0A1I0PRJ8"/>
<dbReference type="PANTHER" id="PTHR39169:SF1">
    <property type="entry name" value="MONOOXYGENASE YDHR-RELATED"/>
    <property type="match status" value="1"/>
</dbReference>
<dbReference type="RefSeq" id="WP_089792786.1">
    <property type="nucleotide sequence ID" value="NZ_FOIU01000001.1"/>
</dbReference>
<protein>
    <submittedName>
        <fullName evidence="1">Putative mono-oxygenase ydhR</fullName>
    </submittedName>
</protein>
<reference evidence="2" key="1">
    <citation type="submission" date="2016-10" db="EMBL/GenBank/DDBJ databases">
        <authorList>
            <person name="Varghese N."/>
            <person name="Submissions S."/>
        </authorList>
    </citation>
    <scope>NUCLEOTIDE SEQUENCE [LARGE SCALE GENOMIC DNA]</scope>
    <source>
        <strain evidence="2">DSM 17724</strain>
    </source>
</reference>
<organism evidence="1 2">
    <name type="scientific">Chryseobacterium wanjuense</name>
    <dbReference type="NCBI Taxonomy" id="356305"/>
    <lineage>
        <taxon>Bacteria</taxon>
        <taxon>Pseudomonadati</taxon>
        <taxon>Bacteroidota</taxon>
        <taxon>Flavobacteriia</taxon>
        <taxon>Flavobacteriales</taxon>
        <taxon>Weeksellaceae</taxon>
        <taxon>Chryseobacterium group</taxon>
        <taxon>Chryseobacterium</taxon>
    </lineage>
</organism>
<name>A0A1I0PRJ8_9FLAO</name>
<dbReference type="InterPro" id="IPR011008">
    <property type="entry name" value="Dimeric_a/b-barrel"/>
</dbReference>
<dbReference type="Pfam" id="PF08803">
    <property type="entry name" value="ydhR"/>
    <property type="match status" value="1"/>
</dbReference>
<sequence length="103" mass="12291">MEKVILYVDFQHQGPFGKEMAENLQTLAESINEEPGFIWKMWTENEKNKEVGGVYLFDNRKSAEIYLEKHMVRLSQWGYEDVTYKIFEINEQLTKINHSPILY</sequence>
<dbReference type="InterPro" id="IPR014910">
    <property type="entry name" value="YdhR"/>
</dbReference>
<dbReference type="Proteomes" id="UP000199469">
    <property type="component" value="Unassembled WGS sequence"/>
</dbReference>
<dbReference type="PANTHER" id="PTHR39169">
    <property type="match status" value="1"/>
</dbReference>
<evidence type="ECO:0000313" key="2">
    <source>
        <dbReference type="Proteomes" id="UP000199469"/>
    </source>
</evidence>
<dbReference type="EMBL" id="FOIU01000001">
    <property type="protein sequence ID" value="SEW16488.1"/>
    <property type="molecule type" value="Genomic_DNA"/>
</dbReference>
<dbReference type="Gene3D" id="3.30.70.100">
    <property type="match status" value="1"/>
</dbReference>
<dbReference type="NCBIfam" id="NF008333">
    <property type="entry name" value="PRK11118.1"/>
    <property type="match status" value="1"/>
</dbReference>
<accession>A0A1I0PRJ8</accession>
<proteinExistence type="predicted"/>
<dbReference type="OrthoDB" id="1440627at2"/>
<keyword evidence="2" id="KW-1185">Reference proteome</keyword>
<dbReference type="SUPFAM" id="SSF54909">
    <property type="entry name" value="Dimeric alpha+beta barrel"/>
    <property type="match status" value="1"/>
</dbReference>
<evidence type="ECO:0000313" key="1">
    <source>
        <dbReference type="EMBL" id="SEW16488.1"/>
    </source>
</evidence>
<gene>
    <name evidence="1" type="ORF">SAMN05421841_1345</name>
</gene>